<gene>
    <name evidence="1" type="ORF">ACJ73_06939</name>
</gene>
<name>A0A1J9QND4_9EURO</name>
<sequence length="76" mass="8391">ALKRKHTIGTVEDGSREFISLLAGYIRDSSSRLLYDQRNWLAVRTSGAGKPAHDFGPKTKLMGDAELQAERVPSGY</sequence>
<feature type="non-terminal residue" evidence="1">
    <location>
        <position position="1"/>
    </location>
</feature>
<dbReference type="VEuPathDB" id="FungiDB:ACJ73_06939"/>
<dbReference type="EMBL" id="LGTZ01001307">
    <property type="protein sequence ID" value="OJD21715.1"/>
    <property type="molecule type" value="Genomic_DNA"/>
</dbReference>
<dbReference type="AlphaFoldDB" id="A0A1J9QND4"/>
<reference evidence="1 2" key="1">
    <citation type="submission" date="2015-08" db="EMBL/GenBank/DDBJ databases">
        <title>Emmonsia species relationships and genome sequence.</title>
        <authorList>
            <person name="Cuomo C.A."/>
            <person name="Schwartz I.S."/>
            <person name="Kenyon C."/>
            <person name="De Hoog G.S."/>
            <person name="Govender N.P."/>
            <person name="Botha A."/>
            <person name="Moreno L."/>
            <person name="De Vries M."/>
            <person name="Munoz J.F."/>
            <person name="Stielow J.B."/>
        </authorList>
    </citation>
    <scope>NUCLEOTIDE SEQUENCE [LARGE SCALE GENOMIC DNA]</scope>
    <source>
        <strain evidence="1 2">EI222</strain>
    </source>
</reference>
<evidence type="ECO:0000313" key="1">
    <source>
        <dbReference type="EMBL" id="OJD21715.1"/>
    </source>
</evidence>
<accession>A0A1J9QND4</accession>
<comment type="caution">
    <text evidence="1">The sequence shown here is derived from an EMBL/GenBank/DDBJ whole genome shotgun (WGS) entry which is preliminary data.</text>
</comment>
<keyword evidence="2" id="KW-1185">Reference proteome</keyword>
<dbReference type="Proteomes" id="UP000242791">
    <property type="component" value="Unassembled WGS sequence"/>
</dbReference>
<protein>
    <submittedName>
        <fullName evidence="1">Uncharacterized protein</fullName>
    </submittedName>
</protein>
<organism evidence="1 2">
    <name type="scientific">Blastomyces percursus</name>
    <dbReference type="NCBI Taxonomy" id="1658174"/>
    <lineage>
        <taxon>Eukaryota</taxon>
        <taxon>Fungi</taxon>
        <taxon>Dikarya</taxon>
        <taxon>Ascomycota</taxon>
        <taxon>Pezizomycotina</taxon>
        <taxon>Eurotiomycetes</taxon>
        <taxon>Eurotiomycetidae</taxon>
        <taxon>Onygenales</taxon>
        <taxon>Ajellomycetaceae</taxon>
        <taxon>Blastomyces</taxon>
    </lineage>
</organism>
<evidence type="ECO:0000313" key="2">
    <source>
        <dbReference type="Proteomes" id="UP000242791"/>
    </source>
</evidence>
<proteinExistence type="predicted"/>